<evidence type="ECO:0000256" key="1">
    <source>
        <dbReference type="SAM" id="MobiDB-lite"/>
    </source>
</evidence>
<evidence type="ECO:0000313" key="2">
    <source>
        <dbReference type="EMBL" id="WOL05465.1"/>
    </source>
</evidence>
<evidence type="ECO:0000313" key="3">
    <source>
        <dbReference type="Proteomes" id="UP001327560"/>
    </source>
</evidence>
<keyword evidence="3" id="KW-1185">Reference proteome</keyword>
<organism evidence="2 3">
    <name type="scientific">Canna indica</name>
    <name type="common">Indian-shot</name>
    <dbReference type="NCBI Taxonomy" id="4628"/>
    <lineage>
        <taxon>Eukaryota</taxon>
        <taxon>Viridiplantae</taxon>
        <taxon>Streptophyta</taxon>
        <taxon>Embryophyta</taxon>
        <taxon>Tracheophyta</taxon>
        <taxon>Spermatophyta</taxon>
        <taxon>Magnoliopsida</taxon>
        <taxon>Liliopsida</taxon>
        <taxon>Zingiberales</taxon>
        <taxon>Cannaceae</taxon>
        <taxon>Canna</taxon>
    </lineage>
</organism>
<feature type="compositionally biased region" description="Basic and acidic residues" evidence="1">
    <location>
        <begin position="165"/>
        <end position="175"/>
    </location>
</feature>
<feature type="region of interest" description="Disordered" evidence="1">
    <location>
        <begin position="196"/>
        <end position="230"/>
    </location>
</feature>
<gene>
    <name evidence="2" type="ORF">Cni_G14194</name>
</gene>
<proteinExistence type="predicted"/>
<dbReference type="Proteomes" id="UP001327560">
    <property type="component" value="Chromosome 4"/>
</dbReference>
<reference evidence="2 3" key="1">
    <citation type="submission" date="2023-10" db="EMBL/GenBank/DDBJ databases">
        <title>Chromosome-scale genome assembly provides insights into flower coloration mechanisms of Canna indica.</title>
        <authorList>
            <person name="Li C."/>
        </authorList>
    </citation>
    <scope>NUCLEOTIDE SEQUENCE [LARGE SCALE GENOMIC DNA]</scope>
    <source>
        <tissue evidence="2">Flower</tissue>
    </source>
</reference>
<feature type="region of interest" description="Disordered" evidence="1">
    <location>
        <begin position="159"/>
        <end position="178"/>
    </location>
</feature>
<accession>A0AAQ3KDN3</accession>
<dbReference type="EMBL" id="CP136893">
    <property type="protein sequence ID" value="WOL05465.1"/>
    <property type="molecule type" value="Genomic_DNA"/>
</dbReference>
<dbReference type="AlphaFoldDB" id="A0AAQ3KDN3"/>
<sequence>MASIGDGLEPMALEAQVDGASPSTPTPSHVSNILSSSSVVGPEEPNYTRKVFLQPEGDDGFCPSKPNTSQISTIIINRSDDAYESWTKIPEATRRIWFRERKKHVYWEPMHEDHMWHAFNKKGSSRLSDMYCALRKSNKRPHWIGTEIWEGLRQIWSTEKHKQKSERGKKNRNSERGGSFHTWGCISFGKHKMRMDRYEQEHSQSETQSQSEDGGIPTLDTQESEVDKWSRAIDVQTRGVTFMG</sequence>
<name>A0AAQ3KDN3_9LILI</name>
<protein>
    <submittedName>
        <fullName evidence="2">Uncharacterized protein</fullName>
    </submittedName>
</protein>